<dbReference type="SMART" id="SM00220">
    <property type="entry name" value="S_TKc"/>
    <property type="match status" value="1"/>
</dbReference>
<evidence type="ECO:0000259" key="1">
    <source>
        <dbReference type="PROSITE" id="PS50011"/>
    </source>
</evidence>
<dbReference type="AlphaFoldDB" id="A0A371DQQ4"/>
<reference evidence="2 3" key="1">
    <citation type="journal article" date="2018" name="Biotechnol. Biofuels">
        <title>Integrative visual omics of the white-rot fungus Polyporus brumalis exposes the biotechnological potential of its oxidative enzymes for delignifying raw plant biomass.</title>
        <authorList>
            <person name="Miyauchi S."/>
            <person name="Rancon A."/>
            <person name="Drula E."/>
            <person name="Hage H."/>
            <person name="Chaduli D."/>
            <person name="Favel A."/>
            <person name="Grisel S."/>
            <person name="Henrissat B."/>
            <person name="Herpoel-Gimbert I."/>
            <person name="Ruiz-Duenas F.J."/>
            <person name="Chevret D."/>
            <person name="Hainaut M."/>
            <person name="Lin J."/>
            <person name="Wang M."/>
            <person name="Pangilinan J."/>
            <person name="Lipzen A."/>
            <person name="Lesage-Meessen L."/>
            <person name="Navarro D."/>
            <person name="Riley R."/>
            <person name="Grigoriev I.V."/>
            <person name="Zhou S."/>
            <person name="Raouche S."/>
            <person name="Rosso M.N."/>
        </authorList>
    </citation>
    <scope>NUCLEOTIDE SEQUENCE [LARGE SCALE GENOMIC DNA]</scope>
    <source>
        <strain evidence="2 3">BRFM 1820</strain>
    </source>
</reference>
<accession>A0A371DQQ4</accession>
<sequence length="358" mass="41646">MRTPGGLLPAEFFWREHQIWLADSGYMLPPRYREDWEPSWLTSKKYHWYCEDGRNIARPVTMSATRLSDGQIVSIKKYRKSDHPIEDQIIRFFSGEAVASDPRNHSVPLYDVLQSPRDEDIAFLVMPYLVPIQEYKFSTVGEAVECFHQLIEGLRFMHVQLVAHCDIQLANVMMHPFPLLSDIPHPTHPRRSYDFRRKVKHSTRTERPTRYYIIDFGLSRSFSPGQRLIAPTNIGGDRTVPEYLDPSGLSNPFPIDVYHLGNMIKTHFVRKSSSLSFMKPLLDDMTRTNPEERPTIVEAAERFDKLCASLSHWTLRSRFVYRNEFFVARVYRACRHVVRTIGYVAHEIPAIPTPPPTV</sequence>
<dbReference type="Proteomes" id="UP000256964">
    <property type="component" value="Unassembled WGS sequence"/>
</dbReference>
<evidence type="ECO:0000313" key="2">
    <source>
        <dbReference type="EMBL" id="RDX54865.1"/>
    </source>
</evidence>
<dbReference type="InterPro" id="IPR000719">
    <property type="entry name" value="Prot_kinase_dom"/>
</dbReference>
<dbReference type="EMBL" id="KZ857383">
    <property type="protein sequence ID" value="RDX54865.1"/>
    <property type="molecule type" value="Genomic_DNA"/>
</dbReference>
<dbReference type="Gene3D" id="1.10.510.10">
    <property type="entry name" value="Transferase(Phosphotransferase) domain 1"/>
    <property type="match status" value="1"/>
</dbReference>
<dbReference type="STRING" id="139420.A0A371DQQ4"/>
<dbReference type="GO" id="GO:0005524">
    <property type="term" value="F:ATP binding"/>
    <property type="evidence" value="ECO:0007669"/>
    <property type="project" value="InterPro"/>
</dbReference>
<proteinExistence type="predicted"/>
<dbReference type="PANTHER" id="PTHR44167:SF24">
    <property type="entry name" value="SERINE_THREONINE-PROTEIN KINASE CHK2"/>
    <property type="match status" value="1"/>
</dbReference>
<organism evidence="2 3">
    <name type="scientific">Lentinus brumalis</name>
    <dbReference type="NCBI Taxonomy" id="2498619"/>
    <lineage>
        <taxon>Eukaryota</taxon>
        <taxon>Fungi</taxon>
        <taxon>Dikarya</taxon>
        <taxon>Basidiomycota</taxon>
        <taxon>Agaricomycotina</taxon>
        <taxon>Agaricomycetes</taxon>
        <taxon>Polyporales</taxon>
        <taxon>Polyporaceae</taxon>
        <taxon>Lentinus</taxon>
    </lineage>
</organism>
<dbReference type="SUPFAM" id="SSF56112">
    <property type="entry name" value="Protein kinase-like (PK-like)"/>
    <property type="match status" value="1"/>
</dbReference>
<feature type="domain" description="Protein kinase" evidence="1">
    <location>
        <begin position="46"/>
        <end position="358"/>
    </location>
</feature>
<dbReference type="PROSITE" id="PS50011">
    <property type="entry name" value="PROTEIN_KINASE_DOM"/>
    <property type="match status" value="1"/>
</dbReference>
<dbReference type="Pfam" id="PF00069">
    <property type="entry name" value="Pkinase"/>
    <property type="match status" value="1"/>
</dbReference>
<dbReference type="PANTHER" id="PTHR44167">
    <property type="entry name" value="OVARIAN-SPECIFIC SERINE/THREONINE-PROTEIN KINASE LOK-RELATED"/>
    <property type="match status" value="1"/>
</dbReference>
<dbReference type="GO" id="GO:0004672">
    <property type="term" value="F:protein kinase activity"/>
    <property type="evidence" value="ECO:0007669"/>
    <property type="project" value="InterPro"/>
</dbReference>
<protein>
    <recommendedName>
        <fullName evidence="1">Protein kinase domain-containing protein</fullName>
    </recommendedName>
</protein>
<evidence type="ECO:0000313" key="3">
    <source>
        <dbReference type="Proteomes" id="UP000256964"/>
    </source>
</evidence>
<dbReference type="InterPro" id="IPR011009">
    <property type="entry name" value="Kinase-like_dom_sf"/>
</dbReference>
<gene>
    <name evidence="2" type="ORF">OH76DRAFT_1340303</name>
</gene>
<name>A0A371DQQ4_9APHY</name>
<dbReference type="OrthoDB" id="2732257at2759"/>
<keyword evidence="3" id="KW-1185">Reference proteome</keyword>